<evidence type="ECO:0000313" key="2">
    <source>
        <dbReference type="EMBL" id="WWD83359.1"/>
    </source>
</evidence>
<organism evidence="2 3">
    <name type="scientific">Terrisporobacter glycolicus ATCC 14880 = DSM 1288</name>
    <dbReference type="NCBI Taxonomy" id="1121315"/>
    <lineage>
        <taxon>Bacteria</taxon>
        <taxon>Bacillati</taxon>
        <taxon>Bacillota</taxon>
        <taxon>Clostridia</taxon>
        <taxon>Peptostreptococcales</taxon>
        <taxon>Peptostreptococcaceae</taxon>
        <taxon>Terrisporobacter</taxon>
    </lineage>
</organism>
<keyword evidence="3" id="KW-1185">Reference proteome</keyword>
<dbReference type="Proteomes" id="UP001348492">
    <property type="component" value="Chromosome"/>
</dbReference>
<evidence type="ECO:0000256" key="1">
    <source>
        <dbReference type="SAM" id="Phobius"/>
    </source>
</evidence>
<evidence type="ECO:0000313" key="3">
    <source>
        <dbReference type="Proteomes" id="UP001348492"/>
    </source>
</evidence>
<dbReference type="RefSeq" id="WP_018591215.1">
    <property type="nucleotide sequence ID" value="NZ_CP117523.1"/>
</dbReference>
<name>A0ABZ2EV79_9FIRM</name>
<reference evidence="2 3" key="1">
    <citation type="journal article" date="2023" name="PLoS ONE">
        <title>Genome-based metabolic and phylogenomic analysis of three Terrisporobacter species.</title>
        <authorList>
            <person name="Boer T."/>
            <person name="Bengelsdorf F.R."/>
            <person name="Bomeke M."/>
            <person name="Daniel R."/>
            <person name="Poehlein A."/>
        </authorList>
    </citation>
    <scope>NUCLEOTIDE SEQUENCE [LARGE SCALE GENOMIC DNA]</scope>
    <source>
        <strain evidence="2 3">DSM 1288</strain>
    </source>
</reference>
<protein>
    <submittedName>
        <fullName evidence="2">Uncharacterized protein</fullName>
    </submittedName>
</protein>
<gene>
    <name evidence="2" type="ORF">TEGL_17680</name>
</gene>
<feature type="transmembrane region" description="Helical" evidence="1">
    <location>
        <begin position="7"/>
        <end position="28"/>
    </location>
</feature>
<dbReference type="EMBL" id="CP117523">
    <property type="protein sequence ID" value="WWD83359.1"/>
    <property type="molecule type" value="Genomic_DNA"/>
</dbReference>
<proteinExistence type="predicted"/>
<keyword evidence="1" id="KW-0812">Transmembrane</keyword>
<keyword evidence="1" id="KW-1133">Transmembrane helix</keyword>
<keyword evidence="1" id="KW-0472">Membrane</keyword>
<feature type="transmembrane region" description="Helical" evidence="1">
    <location>
        <begin position="34"/>
        <end position="52"/>
    </location>
</feature>
<sequence>MKNMKKMYGIILIVCIILIMFIVTKSYYKDTMGAMVLGISFGFVLSSIMNLLKKNKN</sequence>
<accession>A0ABZ2EV79</accession>